<dbReference type="InterPro" id="IPR050798">
    <property type="entry name" value="YhaM_exoribonuc/phosphodiest"/>
</dbReference>
<protein>
    <submittedName>
        <fullName evidence="2">3'-&gt;5' exoribonuclease Bsu YhaM</fullName>
    </submittedName>
</protein>
<evidence type="ECO:0000313" key="2">
    <source>
        <dbReference type="EMBL" id="GAE94671.1"/>
    </source>
</evidence>
<gene>
    <name evidence="2" type="ORF">JCM21714_3850</name>
</gene>
<dbReference type="AlphaFoldDB" id="W4VNE6"/>
<proteinExistence type="predicted"/>
<dbReference type="GO" id="GO:0031125">
    <property type="term" value="P:rRNA 3'-end processing"/>
    <property type="evidence" value="ECO:0007669"/>
    <property type="project" value="TreeGrafter"/>
</dbReference>
<keyword evidence="3" id="KW-1185">Reference proteome</keyword>
<dbReference type="PANTHER" id="PTHR37294">
    <property type="entry name" value="3'-5' EXORIBONUCLEASE YHAM"/>
    <property type="match status" value="1"/>
</dbReference>
<evidence type="ECO:0000313" key="3">
    <source>
        <dbReference type="Proteomes" id="UP000019102"/>
    </source>
</evidence>
<dbReference type="eggNOG" id="COG3481">
    <property type="taxonomic scope" value="Bacteria"/>
</dbReference>
<dbReference type="InterPro" id="IPR012340">
    <property type="entry name" value="NA-bd_OB-fold"/>
</dbReference>
<dbReference type="SUPFAM" id="SSF50249">
    <property type="entry name" value="Nucleic acid-binding proteins"/>
    <property type="match status" value="1"/>
</dbReference>
<dbReference type="Gene3D" id="2.40.50.140">
    <property type="entry name" value="Nucleic acid-binding proteins"/>
    <property type="match status" value="1"/>
</dbReference>
<dbReference type="Proteomes" id="UP000019102">
    <property type="component" value="Unassembled WGS sequence"/>
</dbReference>
<accession>W4VNE6</accession>
<dbReference type="EMBL" id="BAVS01000028">
    <property type="protein sequence ID" value="GAE94671.1"/>
    <property type="molecule type" value="Genomic_DNA"/>
</dbReference>
<sequence>MTNTNYFYDMIPINYQLTDKQKEHVLSSFPPPTLPDNIKGLQLNDLTKGSAVSTRVLLNDFEVKKTKTNKSFLKLSLSDQSGNISAKMWDNNGEVEAMLPILEQEGVFDIRGQVDEFNGFKSVTIYDLTPCKDTIDPFTLLAYTKQDIQQLTEELFAYLYELKDPYQQITFRAMDHLWEAFRLSPAAKGYHHNYLGGAFKTYCWTDALLQIHNNTGR</sequence>
<keyword evidence="1" id="KW-0378">Hydrolase</keyword>
<name>W4VNE6_9BACI</name>
<evidence type="ECO:0000256" key="1">
    <source>
        <dbReference type="ARBA" id="ARBA00022801"/>
    </source>
</evidence>
<dbReference type="RefSeq" id="WP_369403605.1">
    <property type="nucleotide sequence ID" value="NZ_BAVS01000028.1"/>
</dbReference>
<dbReference type="GO" id="GO:0016787">
    <property type="term" value="F:hydrolase activity"/>
    <property type="evidence" value="ECO:0007669"/>
    <property type="project" value="UniProtKB-KW"/>
</dbReference>
<dbReference type="STRING" id="1298598.JCM21714_3850"/>
<reference evidence="2 3" key="1">
    <citation type="journal article" date="2014" name="Genome Announc.">
        <title>Draft Genome Sequence of the Boron-Tolerant and Moderately Halotolerant Bacterium Gracilibacillus boraciitolerans JCM 21714T.</title>
        <authorList>
            <person name="Ahmed I."/>
            <person name="Oshima K."/>
            <person name="Suda W."/>
            <person name="Kitamura K."/>
            <person name="Iida T."/>
            <person name="Ohmori Y."/>
            <person name="Fujiwara T."/>
            <person name="Hattori M."/>
            <person name="Ohkuma M."/>
        </authorList>
    </citation>
    <scope>NUCLEOTIDE SEQUENCE [LARGE SCALE GENOMIC DNA]</scope>
    <source>
        <strain evidence="2 3">JCM 21714</strain>
    </source>
</reference>
<dbReference type="PANTHER" id="PTHR37294:SF1">
    <property type="entry name" value="3'-5' EXORIBONUCLEASE YHAM"/>
    <property type="match status" value="1"/>
</dbReference>
<organism evidence="2 3">
    <name type="scientific">Gracilibacillus boraciitolerans JCM 21714</name>
    <dbReference type="NCBI Taxonomy" id="1298598"/>
    <lineage>
        <taxon>Bacteria</taxon>
        <taxon>Bacillati</taxon>
        <taxon>Bacillota</taxon>
        <taxon>Bacilli</taxon>
        <taxon>Bacillales</taxon>
        <taxon>Bacillaceae</taxon>
        <taxon>Gracilibacillus</taxon>
    </lineage>
</organism>
<comment type="caution">
    <text evidence="2">The sequence shown here is derived from an EMBL/GenBank/DDBJ whole genome shotgun (WGS) entry which is preliminary data.</text>
</comment>